<protein>
    <submittedName>
        <fullName evidence="1">Uncharacterized protein</fullName>
    </submittedName>
</protein>
<dbReference type="PANTHER" id="PTHR31972">
    <property type="entry name" value="EXPRESSED PROTEIN"/>
    <property type="match status" value="1"/>
</dbReference>
<dbReference type="EMBL" id="CACRZD030000001">
    <property type="protein sequence ID" value="CAA6653654.1"/>
    <property type="molecule type" value="Genomic_DNA"/>
</dbReference>
<keyword evidence="2" id="KW-1185">Reference proteome</keyword>
<dbReference type="EMBL" id="LR743588">
    <property type="protein sequence ID" value="CAA2613839.1"/>
    <property type="molecule type" value="Genomic_DNA"/>
</dbReference>
<dbReference type="Proteomes" id="UP001189122">
    <property type="component" value="Unassembled WGS sequence"/>
</dbReference>
<accession>A0A7I8I860</accession>
<dbReference type="AlphaFoldDB" id="A0A7I8I860"/>
<reference evidence="1 2" key="1">
    <citation type="submission" date="2019-12" db="EMBL/GenBank/DDBJ databases">
        <authorList>
            <person name="Scholz U."/>
            <person name="Mascher M."/>
            <person name="Fiebig A."/>
        </authorList>
    </citation>
    <scope>NUCLEOTIDE SEQUENCE</scope>
</reference>
<dbReference type="PANTHER" id="PTHR31972:SF74">
    <property type="entry name" value="EXPRESSED PROTEIN"/>
    <property type="match status" value="1"/>
</dbReference>
<dbReference type="Pfam" id="PF05910">
    <property type="entry name" value="DUF868"/>
    <property type="match status" value="1"/>
</dbReference>
<proteinExistence type="predicted"/>
<organism evidence="1">
    <name type="scientific">Spirodela intermedia</name>
    <name type="common">Intermediate duckweed</name>
    <dbReference type="NCBI Taxonomy" id="51605"/>
    <lineage>
        <taxon>Eukaryota</taxon>
        <taxon>Viridiplantae</taxon>
        <taxon>Streptophyta</taxon>
        <taxon>Embryophyta</taxon>
        <taxon>Tracheophyta</taxon>
        <taxon>Spermatophyta</taxon>
        <taxon>Magnoliopsida</taxon>
        <taxon>Liliopsida</taxon>
        <taxon>Araceae</taxon>
        <taxon>Lemnoideae</taxon>
        <taxon>Spirodela</taxon>
    </lineage>
</organism>
<sequence length="221" mass="24089">MTGRSFSLQIEDTTAGDCLWKIDIKPWLFSGKKGSKSTAAEDGKIELFWDLSAAKFAGGGPEPLSGFYLAVVFDAEMALLLGDRSKEAYRRTGGAAPTSGAAACVWKKEHLFGKRVFSTAARFSAAGQPHEIAIEIDRRRAVEVKRLAWKFRGNQTILVDGVPVEVFWDVHRWLFGGGAPANGVFMFQSSTAGAAEKPSPLPEKKPRAAAFSLVLHAWRTE</sequence>
<name>A0A7I8I860_SPIIN</name>
<dbReference type="InterPro" id="IPR008586">
    <property type="entry name" value="DUF868_pln"/>
</dbReference>
<gene>
    <name evidence="1" type="ORF">SI7747_01000244</name>
</gene>
<evidence type="ECO:0000313" key="1">
    <source>
        <dbReference type="EMBL" id="CAA2613839.1"/>
    </source>
</evidence>
<evidence type="ECO:0000313" key="2">
    <source>
        <dbReference type="Proteomes" id="UP001189122"/>
    </source>
</evidence>